<comment type="subcellular location">
    <subcellularLocation>
        <location evidence="9">Cell membrane</location>
        <topology evidence="9">Multi-pass membrane protein</topology>
        <orientation evidence="9">Cytoplasmic side</orientation>
    </subcellularLocation>
</comment>
<accession>A0ABR7YG94</accession>
<feature type="binding site" evidence="9">
    <location>
        <begin position="246"/>
        <end position="253"/>
    </location>
    <ligand>
        <name>ATP</name>
        <dbReference type="ChEBI" id="CHEBI:30616"/>
    </ligand>
</feature>
<dbReference type="InterPro" id="IPR003960">
    <property type="entry name" value="ATPase_AAA_CS"/>
</dbReference>
<keyword evidence="8 9" id="KW-0482">Metalloprotease</keyword>
<keyword evidence="9" id="KW-0812">Transmembrane</keyword>
<dbReference type="PANTHER" id="PTHR43655:SF2">
    <property type="entry name" value="AFG3 LIKE MATRIX AAA PEPTIDASE SUBUNIT 2, ISOFORM A"/>
    <property type="match status" value="1"/>
</dbReference>
<dbReference type="Gene3D" id="3.40.50.300">
    <property type="entry name" value="P-loop containing nucleotide triphosphate hydrolases"/>
    <property type="match status" value="1"/>
</dbReference>
<dbReference type="InterPro" id="IPR037219">
    <property type="entry name" value="Peptidase_M41-like"/>
</dbReference>
<dbReference type="Gene3D" id="3.40.1690.20">
    <property type="match status" value="1"/>
</dbReference>
<dbReference type="Proteomes" id="UP000651271">
    <property type="component" value="Unassembled WGS sequence"/>
</dbReference>
<evidence type="ECO:0000313" key="13">
    <source>
        <dbReference type="EMBL" id="MBD1430337.1"/>
    </source>
</evidence>
<keyword evidence="9" id="KW-1133">Transmembrane helix</keyword>
<feature type="binding site" evidence="9">
    <location>
        <position position="469"/>
    </location>
    <ligand>
        <name>Zn(2+)</name>
        <dbReference type="ChEBI" id="CHEBI:29105"/>
        <note>catalytic</note>
    </ligand>
</feature>
<dbReference type="SMART" id="SM00382">
    <property type="entry name" value="AAA"/>
    <property type="match status" value="1"/>
</dbReference>
<feature type="active site" evidence="9">
    <location>
        <position position="470"/>
    </location>
</feature>
<protein>
    <recommendedName>
        <fullName evidence="9">ATP-dependent zinc metalloprotease FtsH</fullName>
        <ecNumber evidence="9">3.4.24.-</ecNumber>
    </recommendedName>
</protein>
<feature type="domain" description="AAA+ ATPase" evidence="12">
    <location>
        <begin position="238"/>
        <end position="378"/>
    </location>
</feature>
<keyword evidence="9" id="KW-1003">Cell membrane</keyword>
<evidence type="ECO:0000256" key="6">
    <source>
        <dbReference type="ARBA" id="ARBA00022833"/>
    </source>
</evidence>
<keyword evidence="9" id="KW-0472">Membrane</keyword>
<dbReference type="InterPro" id="IPR003959">
    <property type="entry name" value="ATPase_AAA_core"/>
</dbReference>
<evidence type="ECO:0000256" key="4">
    <source>
        <dbReference type="ARBA" id="ARBA00022741"/>
    </source>
</evidence>
<dbReference type="InterPro" id="IPR000642">
    <property type="entry name" value="Peptidase_M41"/>
</dbReference>
<evidence type="ECO:0000256" key="5">
    <source>
        <dbReference type="ARBA" id="ARBA00022801"/>
    </source>
</evidence>
<organism evidence="13 14">
    <name type="scientific">Sphingobacterium litopenaei</name>
    <dbReference type="NCBI Taxonomy" id="2763500"/>
    <lineage>
        <taxon>Bacteria</taxon>
        <taxon>Pseudomonadati</taxon>
        <taxon>Bacteroidota</taxon>
        <taxon>Sphingobacteriia</taxon>
        <taxon>Sphingobacteriales</taxon>
        <taxon>Sphingobacteriaceae</taxon>
        <taxon>Sphingobacterium</taxon>
    </lineage>
</organism>
<dbReference type="InterPro" id="IPR041569">
    <property type="entry name" value="AAA_lid_3"/>
</dbReference>
<comment type="subunit">
    <text evidence="9">Homohexamer.</text>
</comment>
<dbReference type="EC" id="3.4.24.-" evidence="9"/>
<evidence type="ECO:0000259" key="12">
    <source>
        <dbReference type="SMART" id="SM00382"/>
    </source>
</evidence>
<comment type="caution">
    <text evidence="13">The sequence shown here is derived from an EMBL/GenBank/DDBJ whole genome shotgun (WGS) entry which is preliminary data.</text>
</comment>
<name>A0ABR7YG94_9SPHI</name>
<feature type="binding site" evidence="9">
    <location>
        <position position="473"/>
    </location>
    <ligand>
        <name>Zn(2+)</name>
        <dbReference type="ChEBI" id="CHEBI:29105"/>
        <note>catalytic</note>
    </ligand>
</feature>
<dbReference type="EMBL" id="JACOIJ010000025">
    <property type="protein sequence ID" value="MBD1430337.1"/>
    <property type="molecule type" value="Genomic_DNA"/>
</dbReference>
<reference evidence="13 14" key="1">
    <citation type="submission" date="2020-08" db="EMBL/GenBank/DDBJ databases">
        <title>Sphingobacterium sp. DN04309 isolated from aquaculture water.</title>
        <authorList>
            <person name="Zhang M."/>
        </authorList>
    </citation>
    <scope>NUCLEOTIDE SEQUENCE [LARGE SCALE GENOMIC DNA]</scope>
    <source>
        <strain evidence="13 14">DN04309</strain>
    </source>
</reference>
<evidence type="ECO:0000256" key="7">
    <source>
        <dbReference type="ARBA" id="ARBA00022840"/>
    </source>
</evidence>
<evidence type="ECO:0000256" key="10">
    <source>
        <dbReference type="RuleBase" id="RU003651"/>
    </source>
</evidence>
<feature type="region of interest" description="Disordered" evidence="11">
    <location>
        <begin position="655"/>
        <end position="693"/>
    </location>
</feature>
<dbReference type="Pfam" id="PF00004">
    <property type="entry name" value="AAA"/>
    <property type="match status" value="1"/>
</dbReference>
<feature type="transmembrane region" description="Helical" evidence="9">
    <location>
        <begin position="20"/>
        <end position="36"/>
    </location>
</feature>
<dbReference type="Pfam" id="PF06480">
    <property type="entry name" value="FtsH_ext"/>
    <property type="match status" value="1"/>
</dbReference>
<dbReference type="InterPro" id="IPR005936">
    <property type="entry name" value="FtsH"/>
</dbReference>
<dbReference type="CDD" id="cd19501">
    <property type="entry name" value="RecA-like_FtsH"/>
    <property type="match status" value="1"/>
</dbReference>
<dbReference type="Gene3D" id="1.10.8.60">
    <property type="match status" value="1"/>
</dbReference>
<keyword evidence="4 9" id="KW-0547">Nucleotide-binding</keyword>
<dbReference type="PROSITE" id="PS00674">
    <property type="entry name" value="AAA"/>
    <property type="match status" value="1"/>
</dbReference>
<comment type="function">
    <text evidence="9">Acts as a processive, ATP-dependent zinc metallopeptidase for both cytoplasmic and membrane proteins. Plays a role in the quality control of integral membrane proteins.</text>
</comment>
<dbReference type="NCBIfam" id="TIGR01241">
    <property type="entry name" value="FtsH_fam"/>
    <property type="match status" value="1"/>
</dbReference>
<evidence type="ECO:0000256" key="8">
    <source>
        <dbReference type="ARBA" id="ARBA00023049"/>
    </source>
</evidence>
<dbReference type="Gene3D" id="1.20.58.760">
    <property type="entry name" value="Peptidase M41"/>
    <property type="match status" value="1"/>
</dbReference>
<comment type="similarity">
    <text evidence="9">In the central section; belongs to the AAA ATPase family.</text>
</comment>
<dbReference type="RefSeq" id="WP_165291724.1">
    <property type="nucleotide sequence ID" value="NZ_JACOIJ010000025.1"/>
</dbReference>
<gene>
    <name evidence="9" type="primary">ftsH</name>
    <name evidence="13" type="ORF">H8B04_12295</name>
</gene>
<sequence length="693" mass="76239">MKKIPSKKVTPTPPKFNMIWIYIAVIAGFFALNFLYSSNATKEITYEKFEKEMLLTGDVEKLVVYKKGTGDFVEAEVYIKPDKLKNDPKYKDVAPTDNKIGIGVSQGPQFVFSEASSSILTQKLKDSQENLPEGTPKIFAQGFEERSNPWGSIISFILPLVIIIAIWMFLMRRMGSGGAGGGQIFNIGKSKAQLFDKESQINITFNDVAGLEEAKTEVMEIVDFLKNPKKYTDLGGKIPKGALLVGPPGTGKTLLAKAVAGEAQVPFFSLSGSDFVEMFVGVGASRVRDLFKQAKEKAPCIIFIDEIDAIGRARGKNSIMGGNDERENTLNQLLVEMDGFGTNLGVIILAATNRLDVLDQALLRPGRFDRQISIDKPDLIGREHIFNVHLKPIKLAEEVDAKKLSAQTPGFAGAEIANVCNEAALIAARKGKPSVDMQDFQDAIDRVIGGLEKKNKIISPEEKKIVAYHEAGHAIAGWFLEHADPLVKVSIVPRGVAALGYAQYLPKEQFLYTTEQLIDSMCMTMGGRVAEDITFGRISTGAQNDLERITKLAYAMTAVYGMNDKVGNVSFNDSSGESQFQKPYSDQTAQLIDEEVRNLISAVYDRTKELLLEKQDGLIKIAEKLLEKEILFQTDLEEILGKRPFTNRTTYDEFVNGGADGGGVPQTELPLPPLPEQTTQPEVSSSQVNEEKK</sequence>
<dbReference type="Pfam" id="PF17862">
    <property type="entry name" value="AAA_lid_3"/>
    <property type="match status" value="1"/>
</dbReference>
<feature type="transmembrane region" description="Helical" evidence="9">
    <location>
        <begin position="150"/>
        <end position="170"/>
    </location>
</feature>
<evidence type="ECO:0000256" key="11">
    <source>
        <dbReference type="SAM" id="MobiDB-lite"/>
    </source>
</evidence>
<keyword evidence="3 9" id="KW-0479">Metal-binding</keyword>
<dbReference type="HAMAP" id="MF_01458">
    <property type="entry name" value="FtsH"/>
    <property type="match status" value="1"/>
</dbReference>
<dbReference type="InterPro" id="IPR003593">
    <property type="entry name" value="AAA+_ATPase"/>
</dbReference>
<keyword evidence="14" id="KW-1185">Reference proteome</keyword>
<proteinExistence type="inferred from homology"/>
<dbReference type="SUPFAM" id="SSF140990">
    <property type="entry name" value="FtsH protease domain-like"/>
    <property type="match status" value="1"/>
</dbReference>
<keyword evidence="5 9" id="KW-0378">Hydrolase</keyword>
<dbReference type="InterPro" id="IPR011546">
    <property type="entry name" value="Pept_M41_FtsH_extracell"/>
</dbReference>
<comment type="cofactor">
    <cofactor evidence="9">
        <name>Zn(2+)</name>
        <dbReference type="ChEBI" id="CHEBI:29105"/>
    </cofactor>
    <text evidence="9">Binds 1 zinc ion per subunit.</text>
</comment>
<keyword evidence="2 9" id="KW-0645">Protease</keyword>
<dbReference type="InterPro" id="IPR027417">
    <property type="entry name" value="P-loop_NTPase"/>
</dbReference>
<comment type="similarity">
    <text evidence="1 9">In the C-terminal section; belongs to the peptidase M41 family.</text>
</comment>
<keyword evidence="7 9" id="KW-0067">ATP-binding</keyword>
<feature type="compositionally biased region" description="Polar residues" evidence="11">
    <location>
        <begin position="683"/>
        <end position="693"/>
    </location>
</feature>
<dbReference type="InterPro" id="IPR050928">
    <property type="entry name" value="ATP-dep_Zn_Metalloprotease"/>
</dbReference>
<feature type="binding site" evidence="9">
    <location>
        <position position="545"/>
    </location>
    <ligand>
        <name>Zn(2+)</name>
        <dbReference type="ChEBI" id="CHEBI:29105"/>
        <note>catalytic</note>
    </ligand>
</feature>
<dbReference type="PANTHER" id="PTHR43655">
    <property type="entry name" value="ATP-DEPENDENT PROTEASE"/>
    <property type="match status" value="1"/>
</dbReference>
<dbReference type="SUPFAM" id="SSF52540">
    <property type="entry name" value="P-loop containing nucleoside triphosphate hydrolases"/>
    <property type="match status" value="1"/>
</dbReference>
<dbReference type="Pfam" id="PF01434">
    <property type="entry name" value="Peptidase_M41"/>
    <property type="match status" value="1"/>
</dbReference>
<evidence type="ECO:0000256" key="3">
    <source>
        <dbReference type="ARBA" id="ARBA00022723"/>
    </source>
</evidence>
<evidence type="ECO:0000256" key="2">
    <source>
        <dbReference type="ARBA" id="ARBA00022670"/>
    </source>
</evidence>
<keyword evidence="6 9" id="KW-0862">Zinc</keyword>
<evidence type="ECO:0000256" key="1">
    <source>
        <dbReference type="ARBA" id="ARBA00010044"/>
    </source>
</evidence>
<comment type="similarity">
    <text evidence="10">Belongs to the AAA ATPase family.</text>
</comment>
<evidence type="ECO:0000256" key="9">
    <source>
        <dbReference type="HAMAP-Rule" id="MF_01458"/>
    </source>
</evidence>
<evidence type="ECO:0000313" key="14">
    <source>
        <dbReference type="Proteomes" id="UP000651271"/>
    </source>
</evidence>